<comment type="cofactor">
    <cofactor evidence="1">
        <name>pantetheine 4'-phosphate</name>
        <dbReference type="ChEBI" id="CHEBI:47942"/>
    </cofactor>
</comment>
<dbReference type="Gene3D" id="3.40.47.10">
    <property type="match status" value="1"/>
</dbReference>
<dbReference type="PANTHER" id="PTHR43775">
    <property type="entry name" value="FATTY ACID SYNTHASE"/>
    <property type="match status" value="1"/>
</dbReference>
<evidence type="ECO:0000256" key="1">
    <source>
        <dbReference type="ARBA" id="ARBA00001957"/>
    </source>
</evidence>
<dbReference type="CDD" id="cd00833">
    <property type="entry name" value="PKS"/>
    <property type="match status" value="1"/>
</dbReference>
<dbReference type="Pfam" id="PF00109">
    <property type="entry name" value="ketoacyl-synt"/>
    <property type="match status" value="1"/>
</dbReference>
<sequence>MPTSHEELVEALRTSLKENERLRKRATGQPGPDEPIAVVGTACRFPGGVASAAQLWDLVDGGTDAIGPFPDDRGWDVERLFDPDPGKPGKSYVREGGFLGGAADFDPAFFGISPREALAMDPQQRVLLEVAWETFEDAGLDPAAFAGHAVGCYAGVINQEYAVSTRAGVEELDGYRLTGNAGSVASGRVAYSLGFEGPAVTVDTACSSSLVAIHLAAQALRRGECSLALAGGVTVMATPSLFVDFSRQQGLAPDARCKAFGRGADGTSFSEGAGLVLLERLSVARERGHRVLAVVRGSAVNQDGASNGLTAPNGPSQQRVIRAALASAGLSTSDVDAVEAHGTGTSLGDPIEAQALLATYGQDRDEPLWLGSVKSNIGHTQGAAGVAGVIKMVEAMRRGVLPRTLHAEAPTPAVDWSAGDVRLLTEQREWPALDRPRRAGVSSFGISGTNAHLILEQAPPPEAAEAAGPALFPGDVVPWVLSARTAPALAAHAERL</sequence>
<keyword evidence="2" id="KW-0808">Transferase</keyword>
<dbReference type="OrthoDB" id="3651481at2"/>
<dbReference type="PROSITE" id="PS52004">
    <property type="entry name" value="KS3_2"/>
    <property type="match status" value="1"/>
</dbReference>
<proteinExistence type="predicted"/>
<dbReference type="GO" id="GO:0004315">
    <property type="term" value="F:3-oxoacyl-[acyl-carrier-protein] synthase activity"/>
    <property type="evidence" value="ECO:0007669"/>
    <property type="project" value="InterPro"/>
</dbReference>
<dbReference type="AlphaFoldDB" id="R1G1G1"/>
<evidence type="ECO:0000313" key="6">
    <source>
        <dbReference type="Proteomes" id="UP000014139"/>
    </source>
</evidence>
<dbReference type="PANTHER" id="PTHR43775:SF51">
    <property type="entry name" value="INACTIVE PHENOLPHTHIOCEROL SYNTHESIS POLYKETIDE SYNTHASE TYPE I PKS1-RELATED"/>
    <property type="match status" value="1"/>
</dbReference>
<evidence type="ECO:0000259" key="4">
    <source>
        <dbReference type="PROSITE" id="PS52004"/>
    </source>
</evidence>
<protein>
    <submittedName>
        <fullName evidence="5">Beta-ketoacyl synthase</fullName>
    </submittedName>
</protein>
<keyword evidence="3" id="KW-0511">Multifunctional enzyme</keyword>
<dbReference type="Proteomes" id="UP000014139">
    <property type="component" value="Unassembled WGS sequence"/>
</dbReference>
<dbReference type="InterPro" id="IPR050091">
    <property type="entry name" value="PKS_NRPS_Biosynth_Enz"/>
</dbReference>
<dbReference type="Pfam" id="PF02801">
    <property type="entry name" value="Ketoacyl-synt_C"/>
    <property type="match status" value="1"/>
</dbReference>
<evidence type="ECO:0000256" key="2">
    <source>
        <dbReference type="ARBA" id="ARBA00022679"/>
    </source>
</evidence>
<dbReference type="RefSeq" id="WP_003100344.1">
    <property type="nucleotide sequence ID" value="NZ_AOUO01000412.1"/>
</dbReference>
<dbReference type="GO" id="GO:0006633">
    <property type="term" value="P:fatty acid biosynthetic process"/>
    <property type="evidence" value="ECO:0007669"/>
    <property type="project" value="InterPro"/>
</dbReference>
<dbReference type="InterPro" id="IPR018201">
    <property type="entry name" value="Ketoacyl_synth_AS"/>
</dbReference>
<accession>R1G1G1</accession>
<dbReference type="GO" id="GO:0004312">
    <property type="term" value="F:fatty acid synthase activity"/>
    <property type="evidence" value="ECO:0007669"/>
    <property type="project" value="TreeGrafter"/>
</dbReference>
<reference evidence="5 6" key="1">
    <citation type="submission" date="2013-02" db="EMBL/GenBank/DDBJ databases">
        <title>Draft genome sequence of Amycolatopsis vancoresmycina strain DSM 44592T.</title>
        <authorList>
            <person name="Kumar S."/>
            <person name="Kaur N."/>
            <person name="Kaur C."/>
            <person name="Raghava G.P.S."/>
            <person name="Mayilraj S."/>
        </authorList>
    </citation>
    <scope>NUCLEOTIDE SEQUENCE [LARGE SCALE GENOMIC DNA]</scope>
    <source>
        <strain evidence="5 6">DSM 44592</strain>
    </source>
</reference>
<dbReference type="SMART" id="SM00825">
    <property type="entry name" value="PKS_KS"/>
    <property type="match status" value="1"/>
</dbReference>
<dbReference type="SUPFAM" id="SSF53901">
    <property type="entry name" value="Thiolase-like"/>
    <property type="match status" value="1"/>
</dbReference>
<evidence type="ECO:0000256" key="3">
    <source>
        <dbReference type="ARBA" id="ARBA00023268"/>
    </source>
</evidence>
<dbReference type="InterPro" id="IPR015083">
    <property type="entry name" value="NorB/c/GfsB-D-like_docking"/>
</dbReference>
<organism evidence="5 6">
    <name type="scientific">Amycolatopsis vancoresmycina DSM 44592</name>
    <dbReference type="NCBI Taxonomy" id="1292037"/>
    <lineage>
        <taxon>Bacteria</taxon>
        <taxon>Bacillati</taxon>
        <taxon>Actinomycetota</taxon>
        <taxon>Actinomycetes</taxon>
        <taxon>Pseudonocardiales</taxon>
        <taxon>Pseudonocardiaceae</taxon>
        <taxon>Amycolatopsis</taxon>
    </lineage>
</organism>
<dbReference type="InterPro" id="IPR016039">
    <property type="entry name" value="Thiolase-like"/>
</dbReference>
<comment type="caution">
    <text evidence="5">The sequence shown here is derived from an EMBL/GenBank/DDBJ whole genome shotgun (WGS) entry which is preliminary data.</text>
</comment>
<dbReference type="Pfam" id="PF16197">
    <property type="entry name" value="KAsynt_C_assoc"/>
    <property type="match status" value="1"/>
</dbReference>
<keyword evidence="6" id="KW-1185">Reference proteome</keyword>
<dbReference type="InterPro" id="IPR032821">
    <property type="entry name" value="PKS_assoc"/>
</dbReference>
<name>R1G1G1_9PSEU</name>
<gene>
    <name evidence="5" type="ORF">H480_26982</name>
</gene>
<dbReference type="GO" id="GO:0030639">
    <property type="term" value="P:polyketide biosynthetic process"/>
    <property type="evidence" value="ECO:0007669"/>
    <property type="project" value="UniProtKB-ARBA"/>
</dbReference>
<feature type="non-terminal residue" evidence="5">
    <location>
        <position position="496"/>
    </location>
</feature>
<dbReference type="InterPro" id="IPR014031">
    <property type="entry name" value="Ketoacyl_synth_C"/>
</dbReference>
<dbReference type="EMBL" id="AOUO01000412">
    <property type="protein sequence ID" value="EOD65373.1"/>
    <property type="molecule type" value="Genomic_DNA"/>
</dbReference>
<feature type="domain" description="Ketosynthase family 3 (KS3)" evidence="4">
    <location>
        <begin position="33"/>
        <end position="457"/>
    </location>
</feature>
<dbReference type="Pfam" id="PF08990">
    <property type="entry name" value="Docking"/>
    <property type="match status" value="1"/>
</dbReference>
<evidence type="ECO:0000313" key="5">
    <source>
        <dbReference type="EMBL" id="EOD65373.1"/>
    </source>
</evidence>
<dbReference type="InterPro" id="IPR014030">
    <property type="entry name" value="Ketoacyl_synth_N"/>
</dbReference>
<dbReference type="PROSITE" id="PS00606">
    <property type="entry name" value="KS3_1"/>
    <property type="match status" value="1"/>
</dbReference>
<dbReference type="FunFam" id="3.40.47.10:FF:000019">
    <property type="entry name" value="Polyketide synthase type I"/>
    <property type="match status" value="1"/>
</dbReference>
<dbReference type="InterPro" id="IPR020841">
    <property type="entry name" value="PKS_Beta-ketoAc_synthase_dom"/>
</dbReference>